<evidence type="ECO:0000313" key="2">
    <source>
        <dbReference type="Proteomes" id="UP000249739"/>
    </source>
</evidence>
<dbReference type="SUPFAM" id="SSF64518">
    <property type="entry name" value="Phase 1 flagellin"/>
    <property type="match status" value="1"/>
</dbReference>
<sequence>MTSLNEKAQDLQKLLDTVEKSISTLATSRDQVQNAIGILEEAGGITIRARDTLKTSAGYDGNKDRLAELETRYSAALEKLDALVNNPATGGVNLLKGESLTTSFDSAGKSQFTTTGLDLSPEALEFRNPDFSSLEKVQDARIDVMNAIDIGTTLRHIISSDLMLLQTRQEFSQSTISTLSEGAEAIPVGNLGDEAANLLALQIRQQLSDTDVQLAAESQQHLLKQF</sequence>
<gene>
    <name evidence="1" type="ORF">DI586_01510</name>
</gene>
<dbReference type="Gene3D" id="1.20.1330.10">
    <property type="entry name" value="f41 fragment of flagellin, N-terminal domain"/>
    <property type="match status" value="1"/>
</dbReference>
<name>A0A2W5HU17_9BACT</name>
<dbReference type="AlphaFoldDB" id="A0A2W5HU17"/>
<evidence type="ECO:0000313" key="1">
    <source>
        <dbReference type="EMBL" id="PZP57129.1"/>
    </source>
</evidence>
<dbReference type="Proteomes" id="UP000249739">
    <property type="component" value="Unassembled WGS sequence"/>
</dbReference>
<accession>A0A2W5HU17</accession>
<dbReference type="EMBL" id="QFOT01000007">
    <property type="protein sequence ID" value="PZP57129.1"/>
    <property type="molecule type" value="Genomic_DNA"/>
</dbReference>
<comment type="caution">
    <text evidence="1">The sequence shown here is derived from an EMBL/GenBank/DDBJ whole genome shotgun (WGS) entry which is preliminary data.</text>
</comment>
<proteinExistence type="predicted"/>
<organism evidence="1 2">
    <name type="scientific">Micavibrio aeruginosavorus</name>
    <dbReference type="NCBI Taxonomy" id="349221"/>
    <lineage>
        <taxon>Bacteria</taxon>
        <taxon>Pseudomonadati</taxon>
        <taxon>Bdellovibrionota</taxon>
        <taxon>Bdellovibrionia</taxon>
        <taxon>Bdellovibrionales</taxon>
        <taxon>Pseudobdellovibrionaceae</taxon>
        <taxon>Micavibrio</taxon>
    </lineage>
</organism>
<protein>
    <recommendedName>
        <fullName evidence="3">Flagellin N-terminal domain-containing protein</fullName>
    </recommendedName>
</protein>
<evidence type="ECO:0008006" key="3">
    <source>
        <dbReference type="Google" id="ProtNLM"/>
    </source>
</evidence>
<reference evidence="1 2" key="1">
    <citation type="submission" date="2017-08" db="EMBL/GenBank/DDBJ databases">
        <title>Infants hospitalized years apart are colonized by the same room-sourced microbial strains.</title>
        <authorList>
            <person name="Brooks B."/>
            <person name="Olm M.R."/>
            <person name="Firek B.A."/>
            <person name="Baker R."/>
            <person name="Thomas B.C."/>
            <person name="Morowitz M.J."/>
            <person name="Banfield J.F."/>
        </authorList>
    </citation>
    <scope>NUCLEOTIDE SEQUENCE [LARGE SCALE GENOMIC DNA]</scope>
    <source>
        <strain evidence="1">S2_006_000_R2_64</strain>
    </source>
</reference>